<evidence type="ECO:0000256" key="4">
    <source>
        <dbReference type="ARBA" id="ARBA00012483"/>
    </source>
</evidence>
<evidence type="ECO:0000256" key="5">
    <source>
        <dbReference type="ARBA" id="ARBA00022454"/>
    </source>
</evidence>
<dbReference type="GeneTree" id="ENSGT00940000154499"/>
<comment type="subcellular location">
    <subcellularLocation>
        <location evidence="2">Chromosome</location>
    </subcellularLocation>
    <subcellularLocation>
        <location evidence="3">Cytoplasm</location>
    </subcellularLocation>
</comment>
<dbReference type="EC" id="2.3.2.27" evidence="4"/>
<dbReference type="Pfam" id="PF16207">
    <property type="entry name" value="RAWUL"/>
    <property type="match status" value="1"/>
</dbReference>
<dbReference type="GO" id="GO:0003682">
    <property type="term" value="F:chromatin binding"/>
    <property type="evidence" value="ECO:0007669"/>
    <property type="project" value="TreeGrafter"/>
</dbReference>
<feature type="domain" description="RAWUL" evidence="10">
    <location>
        <begin position="131"/>
        <end position="207"/>
    </location>
</feature>
<evidence type="ECO:0000313" key="11">
    <source>
        <dbReference type="Ensembl" id="ENSCHIP00000021240.1"/>
    </source>
</evidence>
<evidence type="ECO:0000256" key="3">
    <source>
        <dbReference type="ARBA" id="ARBA00004496"/>
    </source>
</evidence>
<dbReference type="Proteomes" id="UP000291000">
    <property type="component" value="Chromosome 1"/>
</dbReference>
<keyword evidence="6" id="KW-0963">Cytoplasm</keyword>
<evidence type="ECO:0000313" key="12">
    <source>
        <dbReference type="Proteomes" id="UP000291000"/>
    </source>
</evidence>
<reference evidence="11" key="2">
    <citation type="submission" date="2025-08" db="UniProtKB">
        <authorList>
            <consortium name="Ensembl"/>
        </authorList>
    </citation>
    <scope>IDENTIFICATION</scope>
</reference>
<protein>
    <recommendedName>
        <fullName evidence="4">RING-type E3 ubiquitin transferase</fullName>
        <ecNumber evidence="4">2.3.2.27</ecNumber>
    </recommendedName>
</protein>
<evidence type="ECO:0000256" key="2">
    <source>
        <dbReference type="ARBA" id="ARBA00004286"/>
    </source>
</evidence>
<dbReference type="PANTHER" id="PTHR46076">
    <property type="entry name" value="E3 UBIQUITIN-PROTEIN LIGASE RING1 / RING 2 FAMILY MEMBER"/>
    <property type="match status" value="1"/>
</dbReference>
<dbReference type="PANTHER" id="PTHR46076:SF4">
    <property type="entry name" value="E3 UBIQUITIN-PROTEIN LIGASE RING2"/>
    <property type="match status" value="1"/>
</dbReference>
<dbReference type="AlphaFoldDB" id="A0A452FAM9"/>
<dbReference type="Bgee" id="ENSCHIG00000019627">
    <property type="expression patterns" value="Expressed in liver and 2 other cell types or tissues"/>
</dbReference>
<evidence type="ECO:0000256" key="8">
    <source>
        <dbReference type="ARBA" id="ARBA00022786"/>
    </source>
</evidence>
<keyword evidence="12" id="KW-1185">Reference proteome</keyword>
<sequence>SWAVQTNRTQNCGFTSSLHSELTCPVCLDMLKNTTQKTVYLSVFFADCIVTALRGGGKQIENYSGAEVSGDSSHCSKTSMYTAPSNKQTKTSDDSGNAKVTSDPIMDHASDTELVLRLHPTFMEKDETQTRFMKSSGNATVDHLSKHLAVSKGESSQTNLDTASKKQYAIYIATARGQFSVFNGSFSSELVSEKHWKVDKPMELHYAPTKEHK</sequence>
<evidence type="ECO:0000256" key="9">
    <source>
        <dbReference type="SAM" id="MobiDB-lite"/>
    </source>
</evidence>
<dbReference type="GO" id="GO:0061630">
    <property type="term" value="F:ubiquitin protein ligase activity"/>
    <property type="evidence" value="ECO:0007669"/>
    <property type="project" value="UniProtKB-EC"/>
</dbReference>
<proteinExistence type="predicted"/>
<keyword evidence="8" id="KW-0833">Ubl conjugation pathway</keyword>
<evidence type="ECO:0000256" key="6">
    <source>
        <dbReference type="ARBA" id="ARBA00022490"/>
    </source>
</evidence>
<evidence type="ECO:0000256" key="7">
    <source>
        <dbReference type="ARBA" id="ARBA00022679"/>
    </source>
</evidence>
<dbReference type="GO" id="GO:0031519">
    <property type="term" value="C:PcG protein complex"/>
    <property type="evidence" value="ECO:0007669"/>
    <property type="project" value="TreeGrafter"/>
</dbReference>
<dbReference type="InterPro" id="IPR043540">
    <property type="entry name" value="RING1/RING2"/>
</dbReference>
<feature type="region of interest" description="Disordered" evidence="9">
    <location>
        <begin position="64"/>
        <end position="104"/>
    </location>
</feature>
<dbReference type="Ensembl" id="ENSCHIT00000029082.1">
    <property type="protein sequence ID" value="ENSCHIP00000021240.1"/>
    <property type="gene ID" value="ENSCHIG00000019627.1"/>
</dbReference>
<evidence type="ECO:0000256" key="1">
    <source>
        <dbReference type="ARBA" id="ARBA00000900"/>
    </source>
</evidence>
<dbReference type="GO" id="GO:0005694">
    <property type="term" value="C:chromosome"/>
    <property type="evidence" value="ECO:0007669"/>
    <property type="project" value="UniProtKB-SubCell"/>
</dbReference>
<accession>A0A452FAM9</accession>
<dbReference type="STRING" id="9925.ENSCHIP00000021240"/>
<keyword evidence="5" id="KW-0158">Chromosome</keyword>
<feature type="compositionally biased region" description="Polar residues" evidence="9">
    <location>
        <begin position="70"/>
        <end position="100"/>
    </location>
</feature>
<dbReference type="GO" id="GO:0005737">
    <property type="term" value="C:cytoplasm"/>
    <property type="evidence" value="ECO:0007669"/>
    <property type="project" value="UniProtKB-SubCell"/>
</dbReference>
<reference evidence="11 12" key="1">
    <citation type="submission" date="2016-04" db="EMBL/GenBank/DDBJ databases">
        <title>Polished mammalian reference genomes with single-molecule sequencing and chromosome conformation capture applied to the Capra hircus genome.</title>
        <authorList>
            <person name="Bickhart D.M."/>
            <person name="Koren S."/>
            <person name="Rosen B."/>
            <person name="Hastie A."/>
            <person name="Liachko I."/>
            <person name="Sullivan S.T."/>
            <person name="Burton J."/>
            <person name="Sayre B.L."/>
            <person name="Huson H.J."/>
            <person name="Lee J."/>
            <person name="Lam E."/>
            <person name="Kelley C.M."/>
            <person name="Hutchison J.L."/>
            <person name="Zhou Y."/>
            <person name="Sun J."/>
            <person name="Crisa A."/>
            <person name="Schwartz J.C."/>
            <person name="Hammond J.A."/>
            <person name="Schroeder S.G."/>
            <person name="Liu G.E."/>
            <person name="Dunham M."/>
            <person name="Shendure J."/>
            <person name="Sonstegard T.S."/>
            <person name="Phillippy A.M."/>
            <person name="Van Tassell C.P."/>
            <person name="Smith T.P."/>
        </authorList>
    </citation>
    <scope>NUCLEOTIDE SEQUENCE [LARGE SCALE GENOMIC DNA]</scope>
</reference>
<organism evidence="11 12">
    <name type="scientific">Capra hircus</name>
    <name type="common">Goat</name>
    <dbReference type="NCBI Taxonomy" id="9925"/>
    <lineage>
        <taxon>Eukaryota</taxon>
        <taxon>Metazoa</taxon>
        <taxon>Chordata</taxon>
        <taxon>Craniata</taxon>
        <taxon>Vertebrata</taxon>
        <taxon>Euteleostomi</taxon>
        <taxon>Mammalia</taxon>
        <taxon>Eutheria</taxon>
        <taxon>Laurasiatheria</taxon>
        <taxon>Artiodactyla</taxon>
        <taxon>Ruminantia</taxon>
        <taxon>Pecora</taxon>
        <taxon>Bovidae</taxon>
        <taxon>Caprinae</taxon>
        <taxon>Capra</taxon>
    </lineage>
</organism>
<evidence type="ECO:0000259" key="10">
    <source>
        <dbReference type="Pfam" id="PF16207"/>
    </source>
</evidence>
<keyword evidence="7" id="KW-0808">Transferase</keyword>
<dbReference type="InterPro" id="IPR032443">
    <property type="entry name" value="RAWUL"/>
</dbReference>
<dbReference type="EMBL" id="LWLT01000001">
    <property type="status" value="NOT_ANNOTATED_CDS"/>
    <property type="molecule type" value="Genomic_DNA"/>
</dbReference>
<comment type="catalytic activity">
    <reaction evidence="1">
        <text>S-ubiquitinyl-[E2 ubiquitin-conjugating enzyme]-L-cysteine + [acceptor protein]-L-lysine = [E2 ubiquitin-conjugating enzyme]-L-cysteine + N(6)-ubiquitinyl-[acceptor protein]-L-lysine.</text>
        <dbReference type="EC" id="2.3.2.27"/>
    </reaction>
</comment>
<reference evidence="11" key="3">
    <citation type="submission" date="2025-09" db="UniProtKB">
        <authorList>
            <consortium name="Ensembl"/>
        </authorList>
    </citation>
    <scope>IDENTIFICATION</scope>
</reference>
<dbReference type="Gene3D" id="3.10.20.90">
    <property type="entry name" value="Phosphatidylinositol 3-kinase Catalytic Subunit, Chain A, domain 1"/>
    <property type="match status" value="1"/>
</dbReference>
<name>A0A452FAM9_CAPHI</name>
<dbReference type="GO" id="GO:0000151">
    <property type="term" value="C:ubiquitin ligase complex"/>
    <property type="evidence" value="ECO:0007669"/>
    <property type="project" value="InterPro"/>
</dbReference>